<dbReference type="EMBL" id="BSTK01000025">
    <property type="protein sequence ID" value="GLY92163.1"/>
    <property type="molecule type" value="Genomic_DNA"/>
</dbReference>
<dbReference type="PROSITE" id="PS51379">
    <property type="entry name" value="4FE4S_FER_2"/>
    <property type="match status" value="1"/>
</dbReference>
<feature type="domain" description="4Fe-4S Mo/W bis-MGD-type" evidence="8">
    <location>
        <begin position="271"/>
        <end position="327"/>
    </location>
</feature>
<sequence>MTERSEGIKEHAPVVTPSDEGGLMTIVPLAPPRRLVDVTVDGEPVRVPEGSTILAACSGTPTLCYGDTLTPKNACRICVVEVTGSRTLVPACSRRVEPGMEITTDSERVRHSRRLVLELLGSSTDLSTTPGAAEWSEEYGARPERFGPPGEPSTDRDARHPGAHEATDGTTAATVAQPAKVDNDLYVRDYGKCILCYKCVDACGEQWQNTFAIGVAGRGFDARISTEHAAPLPDSACVYCGNCIEVCPTGALSFKSEYDMRAAGTWDESRQTETTTICTYCGVGCNVTLHVQDNEIVKVGSPHDNPVTHGNLCVKGRFGFQHVQNRG</sequence>
<organism evidence="9 10">
    <name type="scientific">Actinoallomurus iriomotensis</name>
    <dbReference type="NCBI Taxonomy" id="478107"/>
    <lineage>
        <taxon>Bacteria</taxon>
        <taxon>Bacillati</taxon>
        <taxon>Actinomycetota</taxon>
        <taxon>Actinomycetes</taxon>
        <taxon>Streptosporangiales</taxon>
        <taxon>Thermomonosporaceae</taxon>
        <taxon>Actinoallomurus</taxon>
    </lineage>
</organism>
<dbReference type="Pfam" id="PF04879">
    <property type="entry name" value="Molybdop_Fe4S4"/>
    <property type="match status" value="1"/>
</dbReference>
<evidence type="ECO:0000256" key="2">
    <source>
        <dbReference type="ARBA" id="ARBA00022723"/>
    </source>
</evidence>
<evidence type="ECO:0000259" key="8">
    <source>
        <dbReference type="PROSITE" id="PS51669"/>
    </source>
</evidence>
<dbReference type="SUPFAM" id="SSF54862">
    <property type="entry name" value="4Fe-4S ferredoxins"/>
    <property type="match status" value="1"/>
</dbReference>
<dbReference type="InterPro" id="IPR017900">
    <property type="entry name" value="4Fe4S_Fe_S_CS"/>
</dbReference>
<dbReference type="SUPFAM" id="SSF54292">
    <property type="entry name" value="2Fe-2S ferredoxin-like"/>
    <property type="match status" value="1"/>
</dbReference>
<evidence type="ECO:0000256" key="6">
    <source>
        <dbReference type="SAM" id="MobiDB-lite"/>
    </source>
</evidence>
<evidence type="ECO:0000256" key="1">
    <source>
        <dbReference type="ARBA" id="ARBA00022485"/>
    </source>
</evidence>
<dbReference type="GO" id="GO:0016491">
    <property type="term" value="F:oxidoreductase activity"/>
    <property type="evidence" value="ECO:0007669"/>
    <property type="project" value="InterPro"/>
</dbReference>
<keyword evidence="2" id="KW-0479">Metal-binding</keyword>
<dbReference type="InterPro" id="IPR017896">
    <property type="entry name" value="4Fe4S_Fe-S-bd"/>
</dbReference>
<dbReference type="PANTHER" id="PTHR24960:SF84">
    <property type="entry name" value="HYDROGENASE SUBUNIT"/>
    <property type="match status" value="1"/>
</dbReference>
<keyword evidence="4" id="KW-0408">Iron</keyword>
<evidence type="ECO:0000313" key="10">
    <source>
        <dbReference type="Proteomes" id="UP001165074"/>
    </source>
</evidence>
<dbReference type="Gene3D" id="3.10.20.740">
    <property type="match status" value="1"/>
</dbReference>
<protein>
    <submittedName>
        <fullName evidence="9">Respiratory chain oxidoreductase</fullName>
    </submittedName>
</protein>
<keyword evidence="1" id="KW-0004">4Fe-4S</keyword>
<dbReference type="InterPro" id="IPR050157">
    <property type="entry name" value="PSI_iron-sulfur_center"/>
</dbReference>
<dbReference type="PROSITE" id="PS51669">
    <property type="entry name" value="4FE4S_MOW_BIS_MGD"/>
    <property type="match status" value="1"/>
</dbReference>
<dbReference type="Pfam" id="PF13510">
    <property type="entry name" value="Fer2_4"/>
    <property type="match status" value="1"/>
</dbReference>
<comment type="caution">
    <text evidence="9">The sequence shown here is derived from an EMBL/GenBank/DDBJ whole genome shotgun (WGS) entry which is preliminary data.</text>
</comment>
<dbReference type="InterPro" id="IPR036010">
    <property type="entry name" value="2Fe-2S_ferredoxin-like_sf"/>
</dbReference>
<feature type="domain" description="4Fe-4S ferredoxin-type" evidence="7">
    <location>
        <begin position="229"/>
        <end position="257"/>
    </location>
</feature>
<dbReference type="PROSITE" id="PS00551">
    <property type="entry name" value="MOLYBDOPTERIN_PROK_1"/>
    <property type="match status" value="1"/>
</dbReference>
<evidence type="ECO:0000313" key="9">
    <source>
        <dbReference type="EMBL" id="GLY92163.1"/>
    </source>
</evidence>
<reference evidence="9" key="1">
    <citation type="submission" date="2023-03" db="EMBL/GenBank/DDBJ databases">
        <title>Actinoallomurus iriomotensis NBRC 103684.</title>
        <authorList>
            <person name="Ichikawa N."/>
            <person name="Sato H."/>
            <person name="Tonouchi N."/>
        </authorList>
    </citation>
    <scope>NUCLEOTIDE SEQUENCE</scope>
    <source>
        <strain evidence="9">NBRC 103684</strain>
    </source>
</reference>
<feature type="region of interest" description="Disordered" evidence="6">
    <location>
        <begin position="125"/>
        <end position="173"/>
    </location>
</feature>
<keyword evidence="10" id="KW-1185">Reference proteome</keyword>
<dbReference type="FunFam" id="2.20.25.90:FF:000001">
    <property type="entry name" value="Formate dehydrogenase subunit alpha"/>
    <property type="match status" value="1"/>
</dbReference>
<feature type="compositionally biased region" description="Basic and acidic residues" evidence="6">
    <location>
        <begin position="153"/>
        <end position="167"/>
    </location>
</feature>
<evidence type="ECO:0000259" key="7">
    <source>
        <dbReference type="PROSITE" id="PS51379"/>
    </source>
</evidence>
<name>A0A9W6SEV7_9ACTN</name>
<keyword evidence="5" id="KW-0411">Iron-sulfur</keyword>
<dbReference type="InterPro" id="IPR027467">
    <property type="entry name" value="MopterinOxRdtase_cofactor_BS"/>
</dbReference>
<dbReference type="Pfam" id="PF12838">
    <property type="entry name" value="Fer4_7"/>
    <property type="match status" value="1"/>
</dbReference>
<dbReference type="Gene3D" id="3.30.70.20">
    <property type="match status" value="1"/>
</dbReference>
<dbReference type="Proteomes" id="UP001165074">
    <property type="component" value="Unassembled WGS sequence"/>
</dbReference>
<evidence type="ECO:0000256" key="5">
    <source>
        <dbReference type="ARBA" id="ARBA00023014"/>
    </source>
</evidence>
<dbReference type="PROSITE" id="PS00198">
    <property type="entry name" value="4FE4S_FER_1"/>
    <property type="match status" value="1"/>
</dbReference>
<keyword evidence="3" id="KW-0677">Repeat</keyword>
<gene>
    <name evidence="9" type="ORF">Airi02_100910</name>
</gene>
<evidence type="ECO:0000256" key="3">
    <source>
        <dbReference type="ARBA" id="ARBA00022737"/>
    </source>
</evidence>
<evidence type="ECO:0000256" key="4">
    <source>
        <dbReference type="ARBA" id="ARBA00023004"/>
    </source>
</evidence>
<dbReference type="SUPFAM" id="SSF53706">
    <property type="entry name" value="Formate dehydrogenase/DMSO reductase, domains 1-3"/>
    <property type="match status" value="1"/>
</dbReference>
<dbReference type="InterPro" id="IPR006963">
    <property type="entry name" value="Mopterin_OxRdtase_4Fe-4S_dom"/>
</dbReference>
<dbReference type="AlphaFoldDB" id="A0A9W6SEV7"/>
<dbReference type="GO" id="GO:0051539">
    <property type="term" value="F:4 iron, 4 sulfur cluster binding"/>
    <property type="evidence" value="ECO:0007669"/>
    <property type="project" value="UniProtKB-KW"/>
</dbReference>
<accession>A0A9W6SEV7</accession>
<dbReference type="PANTHER" id="PTHR24960">
    <property type="entry name" value="PHOTOSYSTEM I IRON-SULFUR CENTER-RELATED"/>
    <property type="match status" value="1"/>
</dbReference>
<dbReference type="Gene3D" id="2.20.25.90">
    <property type="entry name" value="ADC-like domains"/>
    <property type="match status" value="1"/>
</dbReference>
<dbReference type="SMART" id="SM00926">
    <property type="entry name" value="Molybdop_Fe4S4"/>
    <property type="match status" value="1"/>
</dbReference>
<dbReference type="GO" id="GO:0046872">
    <property type="term" value="F:metal ion binding"/>
    <property type="evidence" value="ECO:0007669"/>
    <property type="project" value="UniProtKB-KW"/>
</dbReference>
<dbReference type="FunFam" id="3.30.70.20:FF:000035">
    <property type="entry name" value="Iron hydrogenase 1"/>
    <property type="match status" value="1"/>
</dbReference>
<proteinExistence type="predicted"/>